<dbReference type="InterPro" id="IPR039342">
    <property type="entry name" value="TGD2-like"/>
</dbReference>
<dbReference type="PANTHER" id="PTHR34675:SF1">
    <property type="entry name" value="PROTEIN TRIGALACTOSYLDIACYLGLYCEROL 2, CHLOROPLASTIC"/>
    <property type="match status" value="1"/>
</dbReference>
<keyword evidence="1" id="KW-0472">Membrane</keyword>
<gene>
    <name evidence="3" type="primary">ycf22</name>
</gene>
<organism evidence="3">
    <name type="scientific">Dicranema revolutum</name>
    <dbReference type="NCBI Taxonomy" id="239144"/>
    <lineage>
        <taxon>Eukaryota</taxon>
        <taxon>Rhodophyta</taxon>
        <taxon>Florideophyceae</taxon>
        <taxon>Rhodymeniophycidae</taxon>
        <taxon>Gigartinales</taxon>
        <taxon>Dicranemataceae</taxon>
        <taxon>Dicranema</taxon>
    </lineage>
</organism>
<reference evidence="3" key="1">
    <citation type="journal article" date="2019" name="Mol. Phylogenet. Evol.">
        <title>Morphological evolution and classification of the red algal order Ceramiales inferred using plastid phylogenomics.</title>
        <authorList>
            <person name="Diaz-Tapia P."/>
            <person name="Pasella M.M."/>
            <person name="Verbruggen H."/>
            <person name="Maggs C.A."/>
        </authorList>
    </citation>
    <scope>NUCLEOTIDE SEQUENCE</scope>
    <source>
        <strain evidence="3">VRM320</strain>
    </source>
</reference>
<evidence type="ECO:0000256" key="1">
    <source>
        <dbReference type="SAM" id="Phobius"/>
    </source>
</evidence>
<proteinExistence type="predicted"/>
<dbReference type="AlphaFoldDB" id="A0A4D6WR88"/>
<feature type="domain" description="Mce/MlaD" evidence="2">
    <location>
        <begin position="40"/>
        <end position="116"/>
    </location>
</feature>
<geneLocation type="plastid" evidence="3"/>
<reference evidence="3" key="2">
    <citation type="submission" date="2019-04" db="EMBL/GenBank/DDBJ databases">
        <authorList>
            <person name="Pasella M."/>
        </authorList>
    </citation>
    <scope>NUCLEOTIDE SEQUENCE</scope>
    <source>
        <strain evidence="3">VRM320</strain>
    </source>
</reference>
<sequence>MNQIESTNFFKYVYNIIVFCFFVFFTIILWSCINFNVTTKGYSMFIEFKNASGIREGTNLRMRGINIGYVKKIKIDLNSIIILAYIQSQDILIPKKTIIETNQTGILNETVIDIMPLDVIDYTKKINVLSKECYNSNIICHLNYVQGVRGLNYDDLVRAVTRISQRFDDPSFFKIFYLFLKNGIDISDDLFQITWNMSNTFFMFCNVLKKFLVNYS</sequence>
<dbReference type="Pfam" id="PF02470">
    <property type="entry name" value="MlaD"/>
    <property type="match status" value="1"/>
</dbReference>
<keyword evidence="3" id="KW-0934">Plastid</keyword>
<keyword evidence="1" id="KW-0812">Transmembrane</keyword>
<protein>
    <recommendedName>
        <fullName evidence="2">Mce/MlaD domain-containing protein</fullName>
    </recommendedName>
</protein>
<evidence type="ECO:0000313" key="3">
    <source>
        <dbReference type="EMBL" id="QCI06169.1"/>
    </source>
</evidence>
<dbReference type="InterPro" id="IPR003399">
    <property type="entry name" value="Mce/MlaD"/>
</dbReference>
<name>A0A4D6WR88_9FLOR</name>
<dbReference type="EMBL" id="MK814651">
    <property type="protein sequence ID" value="QCI06169.1"/>
    <property type="molecule type" value="Genomic_DNA"/>
</dbReference>
<evidence type="ECO:0000259" key="2">
    <source>
        <dbReference type="Pfam" id="PF02470"/>
    </source>
</evidence>
<keyword evidence="1" id="KW-1133">Transmembrane helix</keyword>
<dbReference type="PANTHER" id="PTHR34675">
    <property type="entry name" value="PROTEIN TRIGALACTOSYLDIACYLGLYCEROL 2, CHLOROPLASTIC"/>
    <property type="match status" value="1"/>
</dbReference>
<feature type="transmembrane region" description="Helical" evidence="1">
    <location>
        <begin position="12"/>
        <end position="30"/>
    </location>
</feature>
<accession>A0A4D6WR88</accession>